<sequence>MSPQPVLTDYEKSVFINCPFDERFEPLFRAIVFAVIDCGYRPRCGKEISDGSQTRVDKILDLIRDCRLSIHDLSRVELSIASELPRFNMPLELGMFLGAKRFGSVQRQKQKVCIIFDRDNYRYQQFISDISGQDIRSHGNEEQLLIREIRDWLGSIKPISKSLLPRLPSGSVIHTRYEQFQADLPILCEKLRLNWLELTYQDFTFLIEEWLTQEAVS</sequence>
<accession>A0A517T757</accession>
<proteinExistence type="predicted"/>
<evidence type="ECO:0000313" key="2">
    <source>
        <dbReference type="Proteomes" id="UP000319976"/>
    </source>
</evidence>
<dbReference type="OrthoDB" id="7596615at2"/>
<name>A0A517T757_9PLAN</name>
<reference evidence="1 2" key="1">
    <citation type="submission" date="2019-02" db="EMBL/GenBank/DDBJ databases">
        <title>Deep-cultivation of Planctomycetes and their phenomic and genomic characterization uncovers novel biology.</title>
        <authorList>
            <person name="Wiegand S."/>
            <person name="Jogler M."/>
            <person name="Boedeker C."/>
            <person name="Pinto D."/>
            <person name="Vollmers J."/>
            <person name="Rivas-Marin E."/>
            <person name="Kohn T."/>
            <person name="Peeters S.H."/>
            <person name="Heuer A."/>
            <person name="Rast P."/>
            <person name="Oberbeckmann S."/>
            <person name="Bunk B."/>
            <person name="Jeske O."/>
            <person name="Meyerdierks A."/>
            <person name="Storesund J.E."/>
            <person name="Kallscheuer N."/>
            <person name="Luecker S."/>
            <person name="Lage O.M."/>
            <person name="Pohl T."/>
            <person name="Merkel B.J."/>
            <person name="Hornburger P."/>
            <person name="Mueller R.-W."/>
            <person name="Bruemmer F."/>
            <person name="Labrenz M."/>
            <person name="Spormann A.M."/>
            <person name="Op den Camp H."/>
            <person name="Overmann J."/>
            <person name="Amann R."/>
            <person name="Jetten M.S.M."/>
            <person name="Mascher T."/>
            <person name="Medema M.H."/>
            <person name="Devos D.P."/>
            <person name="Kaster A.-K."/>
            <person name="Ovreas L."/>
            <person name="Rohde M."/>
            <person name="Galperin M.Y."/>
            <person name="Jogler C."/>
        </authorList>
    </citation>
    <scope>NUCLEOTIDE SEQUENCE [LARGE SCALE GENOMIC DNA]</scope>
    <source>
        <strain evidence="1 2">V22</strain>
    </source>
</reference>
<protein>
    <submittedName>
        <fullName evidence="1">Uncharacterized protein</fullName>
    </submittedName>
</protein>
<organism evidence="1 2">
    <name type="scientific">Calycomorphotria hydatis</name>
    <dbReference type="NCBI Taxonomy" id="2528027"/>
    <lineage>
        <taxon>Bacteria</taxon>
        <taxon>Pseudomonadati</taxon>
        <taxon>Planctomycetota</taxon>
        <taxon>Planctomycetia</taxon>
        <taxon>Planctomycetales</taxon>
        <taxon>Planctomycetaceae</taxon>
        <taxon>Calycomorphotria</taxon>
    </lineage>
</organism>
<dbReference type="RefSeq" id="WP_145261172.1">
    <property type="nucleotide sequence ID" value="NZ_CP036316.1"/>
</dbReference>
<evidence type="ECO:0000313" key="1">
    <source>
        <dbReference type="EMBL" id="QDT64207.1"/>
    </source>
</evidence>
<gene>
    <name evidence="1" type="ORF">V22_14380</name>
</gene>
<dbReference type="KEGG" id="chya:V22_14380"/>
<dbReference type="AlphaFoldDB" id="A0A517T757"/>
<keyword evidence="2" id="KW-1185">Reference proteome</keyword>
<dbReference type="EMBL" id="CP036316">
    <property type="protein sequence ID" value="QDT64207.1"/>
    <property type="molecule type" value="Genomic_DNA"/>
</dbReference>
<dbReference type="Proteomes" id="UP000319976">
    <property type="component" value="Chromosome"/>
</dbReference>